<dbReference type="AlphaFoldDB" id="A0A7J6DVH4"/>
<keyword evidence="2" id="KW-0812">Transmembrane</keyword>
<dbReference type="PANTHER" id="PTHR21576">
    <property type="entry name" value="UNCHARACTERIZED NODULIN-LIKE PROTEIN"/>
    <property type="match status" value="1"/>
</dbReference>
<dbReference type="PANTHER" id="PTHR21576:SF22">
    <property type="entry name" value="F25A4.25 PROTEIN"/>
    <property type="match status" value="1"/>
</dbReference>
<dbReference type="Pfam" id="PF06813">
    <property type="entry name" value="Nodulin-like"/>
    <property type="match status" value="1"/>
</dbReference>
<keyword evidence="7" id="KW-1185">Reference proteome</keyword>
<protein>
    <recommendedName>
        <fullName evidence="5">Nodulin-like domain-containing protein</fullName>
    </recommendedName>
</protein>
<dbReference type="EMBL" id="JAATIQ010000611">
    <property type="protein sequence ID" value="KAF4350094.1"/>
    <property type="molecule type" value="Genomic_DNA"/>
</dbReference>
<keyword evidence="4" id="KW-0472">Membrane</keyword>
<feature type="domain" description="Nodulin-like" evidence="5">
    <location>
        <begin position="9"/>
        <end position="55"/>
    </location>
</feature>
<evidence type="ECO:0000256" key="1">
    <source>
        <dbReference type="ARBA" id="ARBA00004141"/>
    </source>
</evidence>
<evidence type="ECO:0000256" key="4">
    <source>
        <dbReference type="ARBA" id="ARBA00023136"/>
    </source>
</evidence>
<organism evidence="6 7">
    <name type="scientific">Cannabis sativa</name>
    <name type="common">Hemp</name>
    <name type="synonym">Marijuana</name>
    <dbReference type="NCBI Taxonomy" id="3483"/>
    <lineage>
        <taxon>Eukaryota</taxon>
        <taxon>Viridiplantae</taxon>
        <taxon>Streptophyta</taxon>
        <taxon>Embryophyta</taxon>
        <taxon>Tracheophyta</taxon>
        <taxon>Spermatophyta</taxon>
        <taxon>Magnoliopsida</taxon>
        <taxon>eudicotyledons</taxon>
        <taxon>Gunneridae</taxon>
        <taxon>Pentapetalae</taxon>
        <taxon>rosids</taxon>
        <taxon>fabids</taxon>
        <taxon>Rosales</taxon>
        <taxon>Cannabaceae</taxon>
        <taxon>Cannabis</taxon>
    </lineage>
</organism>
<dbReference type="GO" id="GO:0016020">
    <property type="term" value="C:membrane"/>
    <property type="evidence" value="ECO:0007669"/>
    <property type="project" value="UniProtKB-SubCell"/>
</dbReference>
<name>A0A7J6DVH4_CANSA</name>
<evidence type="ECO:0000256" key="2">
    <source>
        <dbReference type="ARBA" id="ARBA00022692"/>
    </source>
</evidence>
<reference evidence="6 7" key="1">
    <citation type="journal article" date="2020" name="bioRxiv">
        <title>Sequence and annotation of 42 cannabis genomes reveals extensive copy number variation in cannabinoid synthesis and pathogen resistance genes.</title>
        <authorList>
            <person name="Mckernan K.J."/>
            <person name="Helbert Y."/>
            <person name="Kane L.T."/>
            <person name="Ebling H."/>
            <person name="Zhang L."/>
            <person name="Liu B."/>
            <person name="Eaton Z."/>
            <person name="Mclaughlin S."/>
            <person name="Kingan S."/>
            <person name="Baybayan P."/>
            <person name="Concepcion G."/>
            <person name="Jordan M."/>
            <person name="Riva A."/>
            <person name="Barbazuk W."/>
            <person name="Harkins T."/>
        </authorList>
    </citation>
    <scope>NUCLEOTIDE SEQUENCE [LARGE SCALE GENOMIC DNA]</scope>
    <source>
        <strain evidence="7">cv. Jamaican Lion 4</strain>
        <tissue evidence="6">Leaf</tissue>
    </source>
</reference>
<dbReference type="Proteomes" id="UP000583929">
    <property type="component" value="Unassembled WGS sequence"/>
</dbReference>
<comment type="caution">
    <text evidence="6">The sequence shown here is derived from an EMBL/GenBank/DDBJ whole genome shotgun (WGS) entry which is preliminary data.</text>
</comment>
<gene>
    <name evidence="6" type="ORF">G4B88_008494</name>
</gene>
<dbReference type="InterPro" id="IPR010658">
    <property type="entry name" value="Nodulin-like"/>
</dbReference>
<evidence type="ECO:0000313" key="7">
    <source>
        <dbReference type="Proteomes" id="UP000583929"/>
    </source>
</evidence>
<evidence type="ECO:0000256" key="3">
    <source>
        <dbReference type="ARBA" id="ARBA00022989"/>
    </source>
</evidence>
<evidence type="ECO:0000259" key="5">
    <source>
        <dbReference type="Pfam" id="PF06813"/>
    </source>
</evidence>
<accession>A0A7J6DVH4</accession>
<evidence type="ECO:0000313" key="6">
    <source>
        <dbReference type="EMBL" id="KAF4350094.1"/>
    </source>
</evidence>
<sequence length="117" mass="12479">MDLVYFRCIAYTFGIYSSALKSSQGYNQSTLDTISVFKDIGANAGILSGVLYDIVTTQRWRSSSLGRPPSPASFPDLQSSLCVCSCSLGPMVKHSSTPPMSSLEPAMFLAIVAPSSV</sequence>
<keyword evidence="3" id="KW-1133">Transmembrane helix</keyword>
<proteinExistence type="predicted"/>
<comment type="subcellular location">
    <subcellularLocation>
        <location evidence="1">Membrane</location>
        <topology evidence="1">Multi-pass membrane protein</topology>
    </subcellularLocation>
</comment>